<dbReference type="Proteomes" id="UP000010367">
    <property type="component" value="Chromosome"/>
</dbReference>
<dbReference type="InParanoid" id="K9TK33"/>
<dbReference type="EMBL" id="CP003607">
    <property type="protein sequence ID" value="AFY83222.1"/>
    <property type="molecule type" value="Genomic_DNA"/>
</dbReference>
<sequence>MNRAIAARYCGLKAGENFAYGPHSTRRWEASQFCLKVGSERHREALQTDNKTLQMKIADLWKNPNPVVDFLSCLPGQVKQLWDQS</sequence>
<organism evidence="1 2">
    <name type="scientific">Oscillatoria acuminata PCC 6304</name>
    <dbReference type="NCBI Taxonomy" id="56110"/>
    <lineage>
        <taxon>Bacteria</taxon>
        <taxon>Bacillati</taxon>
        <taxon>Cyanobacteriota</taxon>
        <taxon>Cyanophyceae</taxon>
        <taxon>Oscillatoriophycideae</taxon>
        <taxon>Oscillatoriales</taxon>
        <taxon>Oscillatoriaceae</taxon>
        <taxon>Oscillatoria</taxon>
    </lineage>
</organism>
<dbReference type="RefSeq" id="WP_015149849.1">
    <property type="nucleotide sequence ID" value="NC_019693.1"/>
</dbReference>
<proteinExistence type="predicted"/>
<evidence type="ECO:0000313" key="2">
    <source>
        <dbReference type="Proteomes" id="UP000010367"/>
    </source>
</evidence>
<gene>
    <name evidence="1" type="ORF">Oscil6304_3661</name>
</gene>
<dbReference type="AlphaFoldDB" id="K9TK33"/>
<dbReference type="KEGG" id="oac:Oscil6304_3661"/>
<accession>K9TK33</accession>
<name>K9TK33_9CYAN</name>
<protein>
    <submittedName>
        <fullName evidence="1">Uncharacterized protein</fullName>
    </submittedName>
</protein>
<evidence type="ECO:0000313" key="1">
    <source>
        <dbReference type="EMBL" id="AFY83222.1"/>
    </source>
</evidence>
<keyword evidence="2" id="KW-1185">Reference proteome</keyword>
<reference evidence="1 2" key="1">
    <citation type="submission" date="2012-06" db="EMBL/GenBank/DDBJ databases">
        <title>Finished chromosome of genome of Oscillatoria acuminata PCC 6304.</title>
        <authorList>
            <consortium name="US DOE Joint Genome Institute"/>
            <person name="Gugger M."/>
            <person name="Coursin T."/>
            <person name="Rippka R."/>
            <person name="Tandeau De Marsac N."/>
            <person name="Huntemann M."/>
            <person name="Wei C.-L."/>
            <person name="Han J."/>
            <person name="Detter J.C."/>
            <person name="Han C."/>
            <person name="Tapia R."/>
            <person name="Davenport K."/>
            <person name="Daligault H."/>
            <person name="Erkkila T."/>
            <person name="Gu W."/>
            <person name="Munk A.C.C."/>
            <person name="Teshima H."/>
            <person name="Xu Y."/>
            <person name="Chain P."/>
            <person name="Chen A."/>
            <person name="Krypides N."/>
            <person name="Mavromatis K."/>
            <person name="Markowitz V."/>
            <person name="Szeto E."/>
            <person name="Ivanova N."/>
            <person name="Mikhailova N."/>
            <person name="Ovchinnikova G."/>
            <person name="Pagani I."/>
            <person name="Pati A."/>
            <person name="Goodwin L."/>
            <person name="Peters L."/>
            <person name="Pitluck S."/>
            <person name="Woyke T."/>
            <person name="Kerfeld C."/>
        </authorList>
    </citation>
    <scope>NUCLEOTIDE SEQUENCE [LARGE SCALE GENOMIC DNA]</scope>
    <source>
        <strain evidence="1 2">PCC 6304</strain>
    </source>
</reference>
<dbReference type="HOGENOM" id="CLU_2509474_0_0_3"/>